<dbReference type="SMART" id="SM00116">
    <property type="entry name" value="CBS"/>
    <property type="match status" value="2"/>
</dbReference>
<dbReference type="CDD" id="cd04622">
    <property type="entry name" value="CBS_pair_HRP1_like"/>
    <property type="match status" value="1"/>
</dbReference>
<feature type="compositionally biased region" description="Basic and acidic residues" evidence="3">
    <location>
        <begin position="133"/>
        <end position="143"/>
    </location>
</feature>
<dbReference type="Pfam" id="PF00571">
    <property type="entry name" value="CBS"/>
    <property type="match status" value="2"/>
</dbReference>
<feature type="domain" description="CBS" evidence="4">
    <location>
        <begin position="71"/>
        <end position="127"/>
    </location>
</feature>
<proteinExistence type="predicted"/>
<keyword evidence="1 2" id="KW-0129">CBS domain</keyword>
<dbReference type="PANTHER" id="PTHR43080">
    <property type="entry name" value="CBS DOMAIN-CONTAINING PROTEIN CBSX3, MITOCHONDRIAL"/>
    <property type="match status" value="1"/>
</dbReference>
<accession>A0ABS6V578</accession>
<evidence type="ECO:0000256" key="2">
    <source>
        <dbReference type="PROSITE-ProRule" id="PRU00703"/>
    </source>
</evidence>
<evidence type="ECO:0000256" key="3">
    <source>
        <dbReference type="SAM" id="MobiDB-lite"/>
    </source>
</evidence>
<protein>
    <submittedName>
        <fullName evidence="5">CBS domain-containing protein</fullName>
    </submittedName>
</protein>
<sequence length="143" mass="15448">MQIREVMTSDYKVVKPDCSLKEAAGFMLKEDTGSLPVCDGDTVLGMITDRDIAVRAVAEGRDPSCSVSEFMTDHLVIARESDDIDTIAHKMADHQVRRLPVIDDNSKLVGVVSLGDLARSSEEGASSAALEGVSERSELHNQS</sequence>
<dbReference type="InterPro" id="IPR051257">
    <property type="entry name" value="Diverse_CBS-Domain"/>
</dbReference>
<evidence type="ECO:0000313" key="5">
    <source>
        <dbReference type="EMBL" id="MBW0144711.1"/>
    </source>
</evidence>
<gene>
    <name evidence="5" type="ORF">KTQ36_05310</name>
</gene>
<evidence type="ECO:0000256" key="1">
    <source>
        <dbReference type="ARBA" id="ARBA00023122"/>
    </source>
</evidence>
<dbReference type="PROSITE" id="PS51371">
    <property type="entry name" value="CBS"/>
    <property type="match status" value="2"/>
</dbReference>
<comment type="caution">
    <text evidence="5">The sequence shown here is derived from an EMBL/GenBank/DDBJ whole genome shotgun (WGS) entry which is preliminary data.</text>
</comment>
<organism evidence="5 6">
    <name type="scientific">Sphingomicrobium clamense</name>
    <dbReference type="NCBI Taxonomy" id="2851013"/>
    <lineage>
        <taxon>Bacteria</taxon>
        <taxon>Pseudomonadati</taxon>
        <taxon>Pseudomonadota</taxon>
        <taxon>Alphaproteobacteria</taxon>
        <taxon>Sphingomonadales</taxon>
        <taxon>Sphingomonadaceae</taxon>
        <taxon>Sphingomicrobium</taxon>
    </lineage>
</organism>
<evidence type="ECO:0000313" key="6">
    <source>
        <dbReference type="Proteomes" id="UP000698028"/>
    </source>
</evidence>
<feature type="compositionally biased region" description="Low complexity" evidence="3">
    <location>
        <begin position="123"/>
        <end position="132"/>
    </location>
</feature>
<reference evidence="5 6" key="1">
    <citation type="submission" date="2021-07" db="EMBL/GenBank/DDBJ databases">
        <title>The draft genome sequence of Sphingomicrobium sp. B8.</title>
        <authorList>
            <person name="Mu L."/>
        </authorList>
    </citation>
    <scope>NUCLEOTIDE SEQUENCE [LARGE SCALE GENOMIC DNA]</scope>
    <source>
        <strain evidence="5 6">B8</strain>
    </source>
</reference>
<feature type="domain" description="CBS" evidence="4">
    <location>
        <begin position="7"/>
        <end position="64"/>
    </location>
</feature>
<dbReference type="RefSeq" id="WP_218632676.1">
    <property type="nucleotide sequence ID" value="NZ_JAHVAH010000001.1"/>
</dbReference>
<evidence type="ECO:0000259" key="4">
    <source>
        <dbReference type="PROSITE" id="PS51371"/>
    </source>
</evidence>
<dbReference type="EMBL" id="JAHVAH010000001">
    <property type="protein sequence ID" value="MBW0144711.1"/>
    <property type="molecule type" value="Genomic_DNA"/>
</dbReference>
<feature type="region of interest" description="Disordered" evidence="3">
    <location>
        <begin position="121"/>
        <end position="143"/>
    </location>
</feature>
<name>A0ABS6V578_9SPHN</name>
<keyword evidence="6" id="KW-1185">Reference proteome</keyword>
<dbReference type="PANTHER" id="PTHR43080:SF2">
    <property type="entry name" value="CBS DOMAIN-CONTAINING PROTEIN"/>
    <property type="match status" value="1"/>
</dbReference>
<dbReference type="Proteomes" id="UP000698028">
    <property type="component" value="Unassembled WGS sequence"/>
</dbReference>
<dbReference type="InterPro" id="IPR000644">
    <property type="entry name" value="CBS_dom"/>
</dbReference>